<reference evidence="2 3" key="1">
    <citation type="submission" date="2019-06" db="EMBL/GenBank/DDBJ databases">
        <title>Genomic Encyclopedia of Type Strains, Phase IV (KMG-V): Genome sequencing to study the core and pangenomes of soil and plant-associated prokaryotes.</title>
        <authorList>
            <person name="Whitman W."/>
        </authorList>
    </citation>
    <scope>NUCLEOTIDE SEQUENCE [LARGE SCALE GENOMIC DNA]</scope>
    <source>
        <strain evidence="2 3">BR 12005</strain>
    </source>
</reference>
<gene>
    <name evidence="2" type="ORF">FBZ87_103527</name>
</gene>
<evidence type="ECO:0000313" key="2">
    <source>
        <dbReference type="EMBL" id="TWB77708.1"/>
    </source>
</evidence>
<comment type="caution">
    <text evidence="2">The sequence shown here is derived from an EMBL/GenBank/DDBJ whole genome shotgun (WGS) entry which is preliminary data.</text>
</comment>
<dbReference type="AlphaFoldDB" id="A0A560K2Z5"/>
<dbReference type="Proteomes" id="UP000320516">
    <property type="component" value="Unassembled WGS sequence"/>
</dbReference>
<name>A0A560K2Z5_9PROT</name>
<dbReference type="RefSeq" id="WP_145610280.1">
    <property type="nucleotide sequence ID" value="NZ_VITV01000003.1"/>
</dbReference>
<proteinExistence type="predicted"/>
<feature type="domain" description="DUF1842" evidence="1">
    <location>
        <begin position="13"/>
        <end position="126"/>
    </location>
</feature>
<evidence type="ECO:0000313" key="3">
    <source>
        <dbReference type="Proteomes" id="UP000320516"/>
    </source>
</evidence>
<dbReference type="EMBL" id="VITV01000003">
    <property type="protein sequence ID" value="TWB77708.1"/>
    <property type="molecule type" value="Genomic_DNA"/>
</dbReference>
<organism evidence="2 3">
    <name type="scientific">Nitrospirillum amazonense</name>
    <dbReference type="NCBI Taxonomy" id="28077"/>
    <lineage>
        <taxon>Bacteria</taxon>
        <taxon>Pseudomonadati</taxon>
        <taxon>Pseudomonadota</taxon>
        <taxon>Alphaproteobacteria</taxon>
        <taxon>Rhodospirillales</taxon>
        <taxon>Azospirillaceae</taxon>
        <taxon>Nitrospirillum</taxon>
    </lineage>
</organism>
<protein>
    <submittedName>
        <fullName evidence="2">Uncharacterized protein DUF1842</fullName>
    </submittedName>
</protein>
<accession>A0A560K2Z5</accession>
<dbReference type="Pfam" id="PF08896">
    <property type="entry name" value="DUF1842"/>
    <property type="match status" value="1"/>
</dbReference>
<evidence type="ECO:0000259" key="1">
    <source>
        <dbReference type="Pfam" id="PF08896"/>
    </source>
</evidence>
<sequence length="150" mass="15696">MSTTALPTPIPAGLFPLDVVTVTPPGAPTNTLHLVVYTPKGEVTGHSQVTQTTNPSVNVTSHVTGTWRYELTGGGFPGTVSVVLQGWPEIKWPPRGGIGPVIPENYRATLHLSPKGSVISYDYRDAAGEWVSVGEQPVKVSFGAHAAAAA</sequence>
<dbReference type="InterPro" id="IPR014992">
    <property type="entry name" value="DUF1842"/>
</dbReference>